<keyword evidence="9" id="KW-0508">mRNA splicing</keyword>
<dbReference type="Proteomes" id="UP000743370">
    <property type="component" value="Unassembled WGS sequence"/>
</dbReference>
<dbReference type="NCBIfam" id="TIGR01615">
    <property type="entry name" value="A_thal_3542"/>
    <property type="match status" value="1"/>
</dbReference>
<dbReference type="GO" id="GO:0003723">
    <property type="term" value="F:RNA binding"/>
    <property type="evidence" value="ECO:0007669"/>
    <property type="project" value="UniProtKB-KW"/>
</dbReference>
<dbReference type="InterPro" id="IPR001163">
    <property type="entry name" value="Sm_dom_euk/arc"/>
</dbReference>
<keyword evidence="6" id="KW-0507">mRNA processing</keyword>
<evidence type="ECO:0000256" key="7">
    <source>
        <dbReference type="ARBA" id="ARBA00022728"/>
    </source>
</evidence>
<comment type="similarity">
    <text evidence="4">Belongs to the snRNP Sm proteins family.</text>
</comment>
<evidence type="ECO:0000256" key="1">
    <source>
        <dbReference type="ARBA" id="ARBA00001936"/>
    </source>
</evidence>
<dbReference type="InterPro" id="IPR011009">
    <property type="entry name" value="Kinase-like_dom_sf"/>
</dbReference>
<dbReference type="SUPFAM" id="SSF56112">
    <property type="entry name" value="Protein kinase-like (PK-like)"/>
    <property type="match status" value="1"/>
</dbReference>
<evidence type="ECO:0000259" key="16">
    <source>
        <dbReference type="PROSITE" id="PS50816"/>
    </source>
</evidence>
<evidence type="ECO:0000313" key="18">
    <source>
        <dbReference type="EMBL" id="KAG2404782.1"/>
    </source>
</evidence>
<evidence type="ECO:0000256" key="3">
    <source>
        <dbReference type="ARBA" id="ARBA00004514"/>
    </source>
</evidence>
<evidence type="ECO:0000256" key="6">
    <source>
        <dbReference type="ARBA" id="ARBA00022664"/>
    </source>
</evidence>
<comment type="subcellular location">
    <subcellularLocation>
        <location evidence="3">Cytoplasm</location>
        <location evidence="3">Cytosol</location>
    </subcellularLocation>
    <subcellularLocation>
        <location evidence="2">Nucleus</location>
    </subcellularLocation>
</comment>
<evidence type="ECO:0000259" key="17">
    <source>
        <dbReference type="PROSITE" id="PS52002"/>
    </source>
</evidence>
<dbReference type="Pfam" id="PF01423">
    <property type="entry name" value="LSM"/>
    <property type="match status" value="1"/>
</dbReference>
<dbReference type="GO" id="GO:0000398">
    <property type="term" value="P:mRNA splicing, via spliceosome"/>
    <property type="evidence" value="ECO:0007669"/>
    <property type="project" value="InterPro"/>
</dbReference>
<dbReference type="PANTHER" id="PTHR31579">
    <property type="entry name" value="OS03G0796600 PROTEIN"/>
    <property type="match status" value="1"/>
</dbReference>
<dbReference type="PROSITE" id="PS50816">
    <property type="entry name" value="NAF"/>
    <property type="match status" value="1"/>
</dbReference>
<dbReference type="FunFam" id="2.30.30.100:FF:000013">
    <property type="entry name" value="Small nuclear ribonucleoprotein E"/>
    <property type="match status" value="1"/>
</dbReference>
<evidence type="ECO:0000256" key="15">
    <source>
        <dbReference type="SAM" id="MobiDB-lite"/>
    </source>
</evidence>
<dbReference type="InterPro" id="IPR010920">
    <property type="entry name" value="LSM_dom_sf"/>
</dbReference>
<dbReference type="SUPFAM" id="SSF50182">
    <property type="entry name" value="Sm-like ribonucleoproteins"/>
    <property type="match status" value="1"/>
</dbReference>
<dbReference type="GO" id="GO:0005829">
    <property type="term" value="C:cytosol"/>
    <property type="evidence" value="ECO:0007669"/>
    <property type="project" value="UniProtKB-SubCell"/>
</dbReference>
<proteinExistence type="inferred from homology"/>
<comment type="caution">
    <text evidence="18">The sequence shown here is derived from an EMBL/GenBank/DDBJ whole genome shotgun (WGS) entry which is preliminary data.</text>
</comment>
<dbReference type="Gene3D" id="2.30.30.100">
    <property type="match status" value="1"/>
</dbReference>
<dbReference type="GO" id="GO:0005681">
    <property type="term" value="C:spliceosomal complex"/>
    <property type="evidence" value="ECO:0007669"/>
    <property type="project" value="UniProtKB-KW"/>
</dbReference>
<dbReference type="InterPro" id="IPR006502">
    <property type="entry name" value="PDDEXK-like"/>
</dbReference>
<evidence type="ECO:0000256" key="13">
    <source>
        <dbReference type="ARBA" id="ARBA00058057"/>
    </source>
</evidence>
<dbReference type="InterPro" id="IPR047575">
    <property type="entry name" value="Sm"/>
</dbReference>
<dbReference type="InterPro" id="IPR018451">
    <property type="entry name" value="NAF/FISL_domain"/>
</dbReference>
<dbReference type="Pfam" id="PF03822">
    <property type="entry name" value="NAF"/>
    <property type="match status" value="1"/>
</dbReference>
<dbReference type="Pfam" id="PF00069">
    <property type="entry name" value="Pkinase"/>
    <property type="match status" value="1"/>
</dbReference>
<keyword evidence="8" id="KW-0694">RNA-binding</keyword>
<evidence type="ECO:0000256" key="8">
    <source>
        <dbReference type="ARBA" id="ARBA00022884"/>
    </source>
</evidence>
<feature type="region of interest" description="Disordered" evidence="15">
    <location>
        <begin position="537"/>
        <end position="560"/>
    </location>
</feature>
<evidence type="ECO:0000256" key="9">
    <source>
        <dbReference type="ARBA" id="ARBA00023187"/>
    </source>
</evidence>
<dbReference type="GO" id="GO:0005524">
    <property type="term" value="F:ATP binding"/>
    <property type="evidence" value="ECO:0007669"/>
    <property type="project" value="InterPro"/>
</dbReference>
<evidence type="ECO:0000256" key="5">
    <source>
        <dbReference type="ARBA" id="ARBA00022490"/>
    </source>
</evidence>
<dbReference type="PANTHER" id="PTHR31579:SF43">
    <property type="entry name" value="DUF506 FAMILY PROTEIN"/>
    <property type="match status" value="1"/>
</dbReference>
<protein>
    <recommendedName>
        <fullName evidence="14">Probable small nuclear ribonucleoprotein E</fullName>
    </recommendedName>
    <alternativeName>
        <fullName evidence="12">Sm protein E</fullName>
    </alternativeName>
</protein>
<accession>A0A8T0KZX4</accession>
<dbReference type="Gene3D" id="3.30.310.80">
    <property type="entry name" value="Kinase associated domain 1, KA1"/>
    <property type="match status" value="1"/>
</dbReference>
<dbReference type="GO" id="GO:0007165">
    <property type="term" value="P:signal transduction"/>
    <property type="evidence" value="ECO:0007669"/>
    <property type="project" value="InterPro"/>
</dbReference>
<dbReference type="Pfam" id="PF04720">
    <property type="entry name" value="PDDEXK_6"/>
    <property type="match status" value="1"/>
</dbReference>
<sequence>MASTKVQRVMTQPINLIFRFLQSKARIQIWLFEQKDLRIEGRIIGFDEYMNLVLDDAEEVNIKKKSKKTLGRILLKGDNITLMMSTKKRVTDPFDDQARARLVGADHWNFNSSSTQCSGDSDSLSLSNLVHGFFEEDTNGCSEDKQFDDSDCDRVDSVKDTDSASNSASLAISLYNGDAYRNLLIAHVSEAVEKFAILKEQNATLFRGNVAGFLRDRRHNAVVCETIPDPSGGSHEFIDVVQSGSTTWRYFVDLDFHAQFEIARPTQLFSEVLTAVPCIFVGCAEELKQTVSKLCEALRQCFRSKGLPVPPWRKNLYMQNKWFGPCRRSAEPVRMAADPVRMAANGVSCRLVGFDNTVFEAGSGALFGQDDPIKRCLMHRNAANERCCILSTGWNIRRNKYHLENLLLDENEDLKVSDFGLSALPDQCRSDGMLVTLEVLKKKGNDGSKADIWSCGCENVMRIYSKSFKADYAFPKWISLEARCLISNLLVVDPEKRYSIPDIMKDHWFQVGFMCPIALSMKETVVEDNINFNGDNVGGSGNVNDNEDGNSRGNHSGELIGSKPARPSYNAFEIISSLSHMFDLSNLFETRKWLPSMFISKHSASSVMVKLEVVVKKLNFRVTGKKQFTKSLNKEKGKAH</sequence>
<dbReference type="CDD" id="cd01718">
    <property type="entry name" value="Sm_E"/>
    <property type="match status" value="1"/>
</dbReference>
<evidence type="ECO:0000256" key="10">
    <source>
        <dbReference type="ARBA" id="ARBA00023242"/>
    </source>
</evidence>
<evidence type="ECO:0000256" key="2">
    <source>
        <dbReference type="ARBA" id="ARBA00004123"/>
    </source>
</evidence>
<keyword evidence="10" id="KW-0539">Nucleus</keyword>
<comment type="cofactor">
    <cofactor evidence="1">
        <name>Mn(2+)</name>
        <dbReference type="ChEBI" id="CHEBI:29035"/>
    </cofactor>
</comment>
<comment type="function">
    <text evidence="13">Plays a role in pre-mRNA splicing as a core component of the spliceosomal U1, U2, U4 and U5 small nuclear ribonucleoproteins (snRNPs), the building blocks of the spliceosome.</text>
</comment>
<evidence type="ECO:0000256" key="12">
    <source>
        <dbReference type="ARBA" id="ARBA00030143"/>
    </source>
</evidence>
<dbReference type="EMBL" id="JABFOF010000002">
    <property type="protein sequence ID" value="KAG2404782.1"/>
    <property type="molecule type" value="Genomic_DNA"/>
</dbReference>
<evidence type="ECO:0000256" key="14">
    <source>
        <dbReference type="ARBA" id="ARBA00071875"/>
    </source>
</evidence>
<organism evidence="18 19">
    <name type="scientific">Phaseolus angularis</name>
    <name type="common">Azuki bean</name>
    <name type="synonym">Vigna angularis</name>
    <dbReference type="NCBI Taxonomy" id="3914"/>
    <lineage>
        <taxon>Eukaryota</taxon>
        <taxon>Viridiplantae</taxon>
        <taxon>Streptophyta</taxon>
        <taxon>Embryophyta</taxon>
        <taxon>Tracheophyta</taxon>
        <taxon>Spermatophyta</taxon>
        <taxon>Magnoliopsida</taxon>
        <taxon>eudicotyledons</taxon>
        <taxon>Gunneridae</taxon>
        <taxon>Pentapetalae</taxon>
        <taxon>rosids</taxon>
        <taxon>fabids</taxon>
        <taxon>Fabales</taxon>
        <taxon>Fabaceae</taxon>
        <taxon>Papilionoideae</taxon>
        <taxon>50 kb inversion clade</taxon>
        <taxon>NPAAA clade</taxon>
        <taxon>indigoferoid/millettioid clade</taxon>
        <taxon>Phaseoleae</taxon>
        <taxon>Vigna</taxon>
    </lineage>
</organism>
<dbReference type="SMART" id="SM00651">
    <property type="entry name" value="Sm"/>
    <property type="match status" value="1"/>
</dbReference>
<dbReference type="InterPro" id="IPR000719">
    <property type="entry name" value="Prot_kinase_dom"/>
</dbReference>
<evidence type="ECO:0000256" key="4">
    <source>
        <dbReference type="ARBA" id="ARBA00006850"/>
    </source>
</evidence>
<feature type="domain" description="NAF" evidence="16">
    <location>
        <begin position="564"/>
        <end position="589"/>
    </location>
</feature>
<dbReference type="PROSITE" id="PS52002">
    <property type="entry name" value="SM"/>
    <property type="match status" value="1"/>
</dbReference>
<dbReference type="SMART" id="SM00220">
    <property type="entry name" value="S_TKc"/>
    <property type="match status" value="1"/>
</dbReference>
<dbReference type="InterPro" id="IPR027078">
    <property type="entry name" value="snRNP-E"/>
</dbReference>
<keyword evidence="5" id="KW-0963">Cytoplasm</keyword>
<keyword evidence="11" id="KW-0687">Ribonucleoprotein</keyword>
<dbReference type="GO" id="GO:0004672">
    <property type="term" value="F:protein kinase activity"/>
    <property type="evidence" value="ECO:0007669"/>
    <property type="project" value="InterPro"/>
</dbReference>
<gene>
    <name evidence="18" type="ORF">HKW66_Vig0244290</name>
</gene>
<dbReference type="AlphaFoldDB" id="A0A8T0KZX4"/>
<name>A0A8T0KZX4_PHAAN</name>
<evidence type="ECO:0000256" key="11">
    <source>
        <dbReference type="ARBA" id="ARBA00023274"/>
    </source>
</evidence>
<reference evidence="18 19" key="1">
    <citation type="submission" date="2020-05" db="EMBL/GenBank/DDBJ databases">
        <title>Vigna angularis (adzuki bean) Var. LongXiaoDou No. 4 denovo assembly.</title>
        <authorList>
            <person name="Xiang H."/>
        </authorList>
    </citation>
    <scope>NUCLEOTIDE SEQUENCE [LARGE SCALE GENOMIC DNA]</scope>
    <source>
        <tissue evidence="18">Leaf</tissue>
    </source>
</reference>
<dbReference type="Gene3D" id="1.10.510.10">
    <property type="entry name" value="Transferase(Phosphotransferase) domain 1"/>
    <property type="match status" value="1"/>
</dbReference>
<evidence type="ECO:0000313" key="19">
    <source>
        <dbReference type="Proteomes" id="UP000743370"/>
    </source>
</evidence>
<keyword evidence="7" id="KW-0747">Spliceosome</keyword>
<dbReference type="InterPro" id="IPR004041">
    <property type="entry name" value="NAF_dom"/>
</dbReference>
<feature type="domain" description="Sm" evidence="17">
    <location>
        <begin position="16"/>
        <end position="89"/>
    </location>
</feature>